<reference evidence="4" key="1">
    <citation type="journal article" date="2023" name="Commun. Biol.">
        <title>Genome analysis of Parmales, the sister group of diatoms, reveals the evolutionary specialization of diatoms from phago-mixotrophs to photoautotrophs.</title>
        <authorList>
            <person name="Ban H."/>
            <person name="Sato S."/>
            <person name="Yoshikawa S."/>
            <person name="Yamada K."/>
            <person name="Nakamura Y."/>
            <person name="Ichinomiya M."/>
            <person name="Sato N."/>
            <person name="Blanc-Mathieu R."/>
            <person name="Endo H."/>
            <person name="Kuwata A."/>
            <person name="Ogata H."/>
        </authorList>
    </citation>
    <scope>NUCLEOTIDE SEQUENCE [LARGE SCALE GENOMIC DNA]</scope>
</reference>
<dbReference type="Gene3D" id="1.25.40.10">
    <property type="entry name" value="Tetratricopeptide repeat domain"/>
    <property type="match status" value="1"/>
</dbReference>
<dbReference type="Proteomes" id="UP001162640">
    <property type="component" value="Unassembled WGS sequence"/>
</dbReference>
<comment type="caution">
    <text evidence="3">The sequence shown here is derived from an EMBL/GenBank/DDBJ whole genome shotgun (WGS) entry which is preliminary data.</text>
</comment>
<dbReference type="PANTHER" id="PTHR45641:SF19">
    <property type="entry name" value="NEPHROCYSTIN-3"/>
    <property type="match status" value="1"/>
</dbReference>
<accession>A0A9W6ZUX0</accession>
<evidence type="ECO:0008006" key="5">
    <source>
        <dbReference type="Google" id="ProtNLM"/>
    </source>
</evidence>
<dbReference type="Pfam" id="PF13424">
    <property type="entry name" value="TPR_12"/>
    <property type="match status" value="2"/>
</dbReference>
<keyword evidence="1" id="KW-0677">Repeat</keyword>
<dbReference type="AlphaFoldDB" id="A0A9W6ZUX0"/>
<organism evidence="3 4">
    <name type="scientific">Triparma laevis f. inornata</name>
    <dbReference type="NCBI Taxonomy" id="1714386"/>
    <lineage>
        <taxon>Eukaryota</taxon>
        <taxon>Sar</taxon>
        <taxon>Stramenopiles</taxon>
        <taxon>Ochrophyta</taxon>
        <taxon>Bolidophyceae</taxon>
        <taxon>Parmales</taxon>
        <taxon>Triparmaceae</taxon>
        <taxon>Triparma</taxon>
    </lineage>
</organism>
<dbReference type="PANTHER" id="PTHR45641">
    <property type="entry name" value="TETRATRICOPEPTIDE REPEAT PROTEIN (AFU_ORTHOLOGUE AFUA_6G03870)"/>
    <property type="match status" value="1"/>
</dbReference>
<dbReference type="SUPFAM" id="SSF48452">
    <property type="entry name" value="TPR-like"/>
    <property type="match status" value="2"/>
</dbReference>
<dbReference type="EMBL" id="BLQM01000081">
    <property type="protein sequence ID" value="GMH60882.1"/>
    <property type="molecule type" value="Genomic_DNA"/>
</dbReference>
<dbReference type="InterPro" id="IPR011990">
    <property type="entry name" value="TPR-like_helical_dom_sf"/>
</dbReference>
<evidence type="ECO:0000256" key="2">
    <source>
        <dbReference type="ARBA" id="ARBA00022803"/>
    </source>
</evidence>
<sequence>MEQQVLRITRSEDLLKLRALSKLCSREIFNDVLLLVVAWRRIMEVLELAIPEEKKVRGKKKKLKIFDACAALGRACGFVGDIDNARRYYERAKEGYEEQLGRDSEKALEVTLLLILATKMSKVKKVEKFRDLLKRCEGALGEENAVTLETLNGLGSRLQDSREYEEAKEVYERCLAGQMKVLGEDHKDTLGSLNNLGLVYSNLENYDKALLGYFERTFKAKEGLWGETHPETIMTVMNFATVNSRLNDYRRAEELYERALEGYEAQFEKDHERTMGCAKNFKICLEKSGNSDERLDELTSPTHR</sequence>
<evidence type="ECO:0000313" key="4">
    <source>
        <dbReference type="Proteomes" id="UP001162640"/>
    </source>
</evidence>
<name>A0A9W6ZUX0_9STRA</name>
<gene>
    <name evidence="3" type="ORF">TL16_g03146</name>
</gene>
<evidence type="ECO:0000256" key="1">
    <source>
        <dbReference type="ARBA" id="ARBA00022737"/>
    </source>
</evidence>
<keyword evidence="2" id="KW-0802">TPR repeat</keyword>
<dbReference type="Pfam" id="PF13181">
    <property type="entry name" value="TPR_8"/>
    <property type="match status" value="1"/>
</dbReference>
<dbReference type="InterPro" id="IPR019734">
    <property type="entry name" value="TPR_rpt"/>
</dbReference>
<protein>
    <recommendedName>
        <fullName evidence="5">Kinesin light chain</fullName>
    </recommendedName>
</protein>
<proteinExistence type="predicted"/>
<evidence type="ECO:0000313" key="3">
    <source>
        <dbReference type="EMBL" id="GMH60882.1"/>
    </source>
</evidence>